<proteinExistence type="predicted"/>
<feature type="region of interest" description="Disordered" evidence="1">
    <location>
        <begin position="1"/>
        <end position="71"/>
    </location>
</feature>
<dbReference type="EMBL" id="HADZ01012978">
    <property type="protein sequence ID" value="SBP76919.1"/>
    <property type="molecule type" value="Transcribed_RNA"/>
</dbReference>
<name>A0A1A8CBB3_NOTKA</name>
<dbReference type="AlphaFoldDB" id="A0A1A8CBB3"/>
<accession>A0A1A8CBB3</accession>
<feature type="non-terminal residue" evidence="2">
    <location>
        <position position="1"/>
    </location>
</feature>
<protein>
    <submittedName>
        <fullName evidence="2">Uncharacterized protein</fullName>
    </submittedName>
</protein>
<evidence type="ECO:0000256" key="1">
    <source>
        <dbReference type="SAM" id="MobiDB-lite"/>
    </source>
</evidence>
<evidence type="ECO:0000313" key="2">
    <source>
        <dbReference type="EMBL" id="SBP76919.1"/>
    </source>
</evidence>
<feature type="non-terminal residue" evidence="2">
    <location>
        <position position="71"/>
    </location>
</feature>
<reference evidence="2" key="2">
    <citation type="submission" date="2016-06" db="EMBL/GenBank/DDBJ databases">
        <title>The genome of a short-lived fish provides insights into sex chromosome evolution and the genetic control of aging.</title>
        <authorList>
            <person name="Reichwald K."/>
            <person name="Felder M."/>
            <person name="Petzold A."/>
            <person name="Koch P."/>
            <person name="Groth M."/>
            <person name="Platzer M."/>
        </authorList>
    </citation>
    <scope>NUCLEOTIDE SEQUENCE</scope>
    <source>
        <tissue evidence="2">Brain</tissue>
    </source>
</reference>
<gene>
    <name evidence="2" type="primary">Nfu_g_1_008733</name>
</gene>
<organism evidence="2">
    <name type="scientific">Nothobranchius kadleci</name>
    <name type="common">African annual killifish</name>
    <dbReference type="NCBI Taxonomy" id="1051664"/>
    <lineage>
        <taxon>Eukaryota</taxon>
        <taxon>Metazoa</taxon>
        <taxon>Chordata</taxon>
        <taxon>Craniata</taxon>
        <taxon>Vertebrata</taxon>
        <taxon>Euteleostomi</taxon>
        <taxon>Actinopterygii</taxon>
        <taxon>Neopterygii</taxon>
        <taxon>Teleostei</taxon>
        <taxon>Neoteleostei</taxon>
        <taxon>Acanthomorphata</taxon>
        <taxon>Ovalentaria</taxon>
        <taxon>Atherinomorphae</taxon>
        <taxon>Cyprinodontiformes</taxon>
        <taxon>Nothobranchiidae</taxon>
        <taxon>Nothobranchius</taxon>
    </lineage>
</organism>
<sequence length="71" mass="7383">VEAGSGDYREPSSSQIQAATGERALGTPDNLAVSAQQSLEYKGERSGGTSHTNCMSAGGVRRLLMTNSLQP</sequence>
<reference evidence="2" key="1">
    <citation type="submission" date="2016-05" db="EMBL/GenBank/DDBJ databases">
        <authorList>
            <person name="Lavstsen T."/>
            <person name="Jespersen J.S."/>
        </authorList>
    </citation>
    <scope>NUCLEOTIDE SEQUENCE</scope>
    <source>
        <tissue evidence="2">Brain</tissue>
    </source>
</reference>